<dbReference type="InterPro" id="IPR000504">
    <property type="entry name" value="RRM_dom"/>
</dbReference>
<accession>A0A2H6KEN2</accession>
<dbReference type="OrthoDB" id="377772at2759"/>
<dbReference type="InterPro" id="IPR055256">
    <property type="entry name" value="KH_1_KHDC4/BBP-like"/>
</dbReference>
<dbReference type="SUPFAM" id="SSF54928">
    <property type="entry name" value="RNA-binding domain, RBD"/>
    <property type="match status" value="1"/>
</dbReference>
<dbReference type="VEuPathDB" id="PiroplasmaDB:BOVATA_029530"/>
<sequence>MTNHVYASDNVGVIPDPNVFPVMFTGPIGPSCAHFHGIPTPFLPVAPNALVAPYQINFGDYRSSVEGWKEKDIQRRPVASSYRKIVPDTRLDRGRPYGATVGAPLRAALFIEYARADFRLVESDLEELFSYFGGTSRIYIKRYAAAAEITFTDGAQGRAAIEELNGLNIPNVGTLRCVELHNGDTLERALAKAHLHEQRQPSRPYHAPRGSDARQTHSTNIDTKCKRVTRLELIDLFTYEPEFNVAANILGPNNSNIKYIMRNCGGKVDIEITGKPLNSAPVCDRLHISMSSREYHAYLKALDMLEDLLTTVCEKFVDFVRSRGKVVSNVVGFKRHEYQEINGNLEYKGATEKWKSWLHKRCSTPPYRNAHDTRLPSKRVNDRSRGIYRVTPLPKSNMRSVR</sequence>
<dbReference type="Pfam" id="PF22675">
    <property type="entry name" value="KH-I_KHDC4-BBP"/>
    <property type="match status" value="1"/>
</dbReference>
<evidence type="ECO:0000259" key="3">
    <source>
        <dbReference type="PROSITE" id="PS50102"/>
    </source>
</evidence>
<dbReference type="Gene3D" id="3.30.1370.10">
    <property type="entry name" value="K Homology domain, type 1"/>
    <property type="match status" value="1"/>
</dbReference>
<dbReference type="EMBL" id="BDSA01000003">
    <property type="protein sequence ID" value="GBE61460.1"/>
    <property type="molecule type" value="Genomic_DNA"/>
</dbReference>
<reference evidence="4 5" key="1">
    <citation type="journal article" date="2017" name="BMC Genomics">
        <title>Whole-genome assembly of Babesia ovata and comparative genomics between closely related pathogens.</title>
        <authorList>
            <person name="Yamagishi J."/>
            <person name="Asada M."/>
            <person name="Hakimi H."/>
            <person name="Tanaka T.Q."/>
            <person name="Sugimoto C."/>
            <person name="Kawazu S."/>
        </authorList>
    </citation>
    <scope>NUCLEOTIDE SEQUENCE [LARGE SCALE GENOMIC DNA]</scope>
    <source>
        <strain evidence="4 5">Miyake</strain>
    </source>
</reference>
<dbReference type="GeneID" id="39875230"/>
<evidence type="ECO:0000256" key="1">
    <source>
        <dbReference type="PROSITE-ProRule" id="PRU00176"/>
    </source>
</evidence>
<dbReference type="RefSeq" id="XP_028867703.1">
    <property type="nucleotide sequence ID" value="XM_029011870.1"/>
</dbReference>
<dbReference type="InterPro" id="IPR012677">
    <property type="entry name" value="Nucleotide-bd_a/b_plait_sf"/>
</dbReference>
<evidence type="ECO:0000256" key="2">
    <source>
        <dbReference type="SAM" id="MobiDB-lite"/>
    </source>
</evidence>
<proteinExistence type="predicted"/>
<keyword evidence="5" id="KW-1185">Reference proteome</keyword>
<dbReference type="GO" id="GO:0003723">
    <property type="term" value="F:RNA binding"/>
    <property type="evidence" value="ECO:0007669"/>
    <property type="project" value="UniProtKB-UniRule"/>
</dbReference>
<dbReference type="Proteomes" id="UP000236319">
    <property type="component" value="Unassembled WGS sequence"/>
</dbReference>
<name>A0A2H6KEN2_9APIC</name>
<comment type="caution">
    <text evidence="4">The sequence shown here is derived from an EMBL/GenBank/DDBJ whole genome shotgun (WGS) entry which is preliminary data.</text>
</comment>
<protein>
    <recommendedName>
        <fullName evidence="3">RRM domain-containing protein</fullName>
    </recommendedName>
</protein>
<dbReference type="InterPro" id="IPR036612">
    <property type="entry name" value="KH_dom_type_1_sf"/>
</dbReference>
<keyword evidence="1" id="KW-0694">RNA-binding</keyword>
<dbReference type="PROSITE" id="PS50102">
    <property type="entry name" value="RRM"/>
    <property type="match status" value="1"/>
</dbReference>
<gene>
    <name evidence="4" type="ORF">BOVATA_029530</name>
</gene>
<evidence type="ECO:0000313" key="5">
    <source>
        <dbReference type="Proteomes" id="UP000236319"/>
    </source>
</evidence>
<feature type="region of interest" description="Disordered" evidence="2">
    <location>
        <begin position="195"/>
        <end position="219"/>
    </location>
</feature>
<organism evidence="4 5">
    <name type="scientific">Babesia ovata</name>
    <dbReference type="NCBI Taxonomy" id="189622"/>
    <lineage>
        <taxon>Eukaryota</taxon>
        <taxon>Sar</taxon>
        <taxon>Alveolata</taxon>
        <taxon>Apicomplexa</taxon>
        <taxon>Aconoidasida</taxon>
        <taxon>Piroplasmida</taxon>
        <taxon>Babesiidae</taxon>
        <taxon>Babesia</taxon>
    </lineage>
</organism>
<dbReference type="InterPro" id="IPR035979">
    <property type="entry name" value="RBD_domain_sf"/>
</dbReference>
<feature type="domain" description="RRM" evidence="3">
    <location>
        <begin position="107"/>
        <end position="193"/>
    </location>
</feature>
<evidence type="ECO:0000313" key="4">
    <source>
        <dbReference type="EMBL" id="GBE61460.1"/>
    </source>
</evidence>
<dbReference type="AlphaFoldDB" id="A0A2H6KEN2"/>
<dbReference type="Gene3D" id="3.30.70.330">
    <property type="match status" value="1"/>
</dbReference>
<dbReference type="SUPFAM" id="SSF54791">
    <property type="entry name" value="Eukaryotic type KH-domain (KH-domain type I)"/>
    <property type="match status" value="1"/>
</dbReference>